<organism evidence="1 2">
    <name type="scientific">Tabrizicola soli</name>
    <dbReference type="NCBI Taxonomy" id="2185115"/>
    <lineage>
        <taxon>Bacteria</taxon>
        <taxon>Pseudomonadati</taxon>
        <taxon>Pseudomonadota</taxon>
        <taxon>Alphaproteobacteria</taxon>
        <taxon>Rhodobacterales</taxon>
        <taxon>Paracoccaceae</taxon>
        <taxon>Tabrizicola</taxon>
    </lineage>
</organism>
<proteinExistence type="predicted"/>
<evidence type="ECO:0000313" key="2">
    <source>
        <dbReference type="Proteomes" id="UP001595445"/>
    </source>
</evidence>
<dbReference type="RefSeq" id="WP_242070073.1">
    <property type="nucleotide sequence ID" value="NZ_JAEACP010000004.1"/>
</dbReference>
<gene>
    <name evidence="1" type="ORF">ACFOD6_00655</name>
</gene>
<accession>A0ABV7DP13</accession>
<evidence type="ECO:0000313" key="1">
    <source>
        <dbReference type="EMBL" id="MFC3084545.1"/>
    </source>
</evidence>
<protein>
    <recommendedName>
        <fullName evidence="3">TnsA endonuclease N-terminal domain-containing protein</fullName>
    </recommendedName>
</protein>
<dbReference type="EMBL" id="JBHRSM010000001">
    <property type="protein sequence ID" value="MFC3084545.1"/>
    <property type="molecule type" value="Genomic_DNA"/>
</dbReference>
<keyword evidence="2" id="KW-1185">Reference proteome</keyword>
<comment type="caution">
    <text evidence="1">The sequence shown here is derived from an EMBL/GenBank/DDBJ whole genome shotgun (WGS) entry which is preliminary data.</text>
</comment>
<name>A0ABV7DP13_9RHOB</name>
<dbReference type="Proteomes" id="UP001595445">
    <property type="component" value="Unassembled WGS sequence"/>
</dbReference>
<sequence length="245" mass="27921">MSIFLEEEVRRSPTGKQPALKIPEIHGVLPYSGHRNPLTRSTVARRVAATFATRATRGIPKVYLFEALTEWAATLDILLDPTVYGIEVQLPPILYPWPGRKKPREHHFDLRVTFEDGFRRAVFVRNGHSLTKPKTKAEIDAIFNAIPTDFADDAIVVNGDQYTRPYRDNLFRAYDACQRTDREADELVQETARTTNYWLLKDLILNSGLPSPRAFDAALRLIGRGHLAADWYSVISIHSRVRLPE</sequence>
<reference evidence="2" key="1">
    <citation type="journal article" date="2019" name="Int. J. Syst. Evol. Microbiol.">
        <title>The Global Catalogue of Microorganisms (GCM) 10K type strain sequencing project: providing services to taxonomists for standard genome sequencing and annotation.</title>
        <authorList>
            <consortium name="The Broad Institute Genomics Platform"/>
            <consortium name="The Broad Institute Genome Sequencing Center for Infectious Disease"/>
            <person name="Wu L."/>
            <person name="Ma J."/>
        </authorList>
    </citation>
    <scope>NUCLEOTIDE SEQUENCE [LARGE SCALE GENOMIC DNA]</scope>
    <source>
        <strain evidence="2">KCTC 62102</strain>
    </source>
</reference>
<evidence type="ECO:0008006" key="3">
    <source>
        <dbReference type="Google" id="ProtNLM"/>
    </source>
</evidence>